<gene>
    <name evidence="1" type="ORF">LCGC14_0494740</name>
</gene>
<accession>A0A0F9VEA6</accession>
<reference evidence="1" key="1">
    <citation type="journal article" date="2015" name="Nature">
        <title>Complex archaea that bridge the gap between prokaryotes and eukaryotes.</title>
        <authorList>
            <person name="Spang A."/>
            <person name="Saw J.H."/>
            <person name="Jorgensen S.L."/>
            <person name="Zaremba-Niedzwiedzka K."/>
            <person name="Martijn J."/>
            <person name="Lind A.E."/>
            <person name="van Eijk R."/>
            <person name="Schleper C."/>
            <person name="Guy L."/>
            <person name="Ettema T.J."/>
        </authorList>
    </citation>
    <scope>NUCLEOTIDE SEQUENCE</scope>
</reference>
<protein>
    <submittedName>
        <fullName evidence="1">Uncharacterized protein</fullName>
    </submittedName>
</protein>
<comment type="caution">
    <text evidence="1">The sequence shown here is derived from an EMBL/GenBank/DDBJ whole genome shotgun (WGS) entry which is preliminary data.</text>
</comment>
<organism evidence="1">
    <name type="scientific">marine sediment metagenome</name>
    <dbReference type="NCBI Taxonomy" id="412755"/>
    <lineage>
        <taxon>unclassified sequences</taxon>
        <taxon>metagenomes</taxon>
        <taxon>ecological metagenomes</taxon>
    </lineage>
</organism>
<evidence type="ECO:0000313" key="1">
    <source>
        <dbReference type="EMBL" id="KKN64133.1"/>
    </source>
</evidence>
<proteinExistence type="predicted"/>
<dbReference type="PROSITE" id="PS51257">
    <property type="entry name" value="PROKAR_LIPOPROTEIN"/>
    <property type="match status" value="1"/>
</dbReference>
<name>A0A0F9VEA6_9ZZZZ</name>
<dbReference type="EMBL" id="LAZR01000567">
    <property type="protein sequence ID" value="KKN64133.1"/>
    <property type="molecule type" value="Genomic_DNA"/>
</dbReference>
<dbReference type="AlphaFoldDB" id="A0A0F9VEA6"/>
<sequence length="396" mass="43596">MLRYHRMALVAAVAAASISGCGGMTGEASGRRGPQPQTLVSGPAVSHVWDAFVLPESVDVLRVDVGGPTDGSRRTDTREASRLTWHRIGRTGRGQVVGTGLGREIDTNPCLFDVTFSLTMDWNEQTETVDGFVLQGIAMPEIRGTVNWLTVPERTWGRPGPIRSSEAPQFSSFGNNRLLYRVDNSLSISKFGQQRWMVSEHYQQGVWVGTFDELVPFVFTAPAETTSELSGEQTIGPGQFPAAVGLSEKAYIVALRYLGPTRVRTAAKQLKSVIAYESTDLTEWSSVEVAAIDDDDVLKLSACRLDEATDRVVIFLQKAGGFKLIVLNGDLSERLAEWEFTSPGLAEATPTGIRSRRGKIDVVALDGMVYAFWDQKIDDSTRDLMYVRWQPDVSLW</sequence>